<name>A0ABC9FKC2_9POAL</name>
<evidence type="ECO:0000256" key="2">
    <source>
        <dbReference type="ARBA" id="ARBA00022540"/>
    </source>
</evidence>
<dbReference type="FunFam" id="1.25.40.180:FF:000024">
    <property type="entry name" value="Eukaryotic translation initiation factor 4G"/>
    <property type="match status" value="1"/>
</dbReference>
<dbReference type="PANTHER" id="PTHR23253:SF9">
    <property type="entry name" value="EUKARYOTIC TRANSLATION INITIATION FACTOR 4 GAMMA 2"/>
    <property type="match status" value="1"/>
</dbReference>
<dbReference type="GO" id="GO:0003743">
    <property type="term" value="F:translation initiation factor activity"/>
    <property type="evidence" value="ECO:0007669"/>
    <property type="project" value="UniProtKB-KW"/>
</dbReference>
<keyword evidence="7" id="KW-1185">Reference proteome</keyword>
<protein>
    <recommendedName>
        <fullName evidence="5">MIF4G domain-containing protein</fullName>
    </recommendedName>
</protein>
<dbReference type="InterPro" id="IPR016024">
    <property type="entry name" value="ARM-type_fold"/>
</dbReference>
<evidence type="ECO:0000313" key="6">
    <source>
        <dbReference type="EMBL" id="CAL5076147.1"/>
    </source>
</evidence>
<accession>A0ABC9FKC2</accession>
<feature type="region of interest" description="Disordered" evidence="4">
    <location>
        <begin position="1"/>
        <end position="49"/>
    </location>
</feature>
<dbReference type="EMBL" id="OZ075116">
    <property type="protein sequence ID" value="CAL5076147.1"/>
    <property type="molecule type" value="Genomic_DNA"/>
</dbReference>
<evidence type="ECO:0000256" key="1">
    <source>
        <dbReference type="ARBA" id="ARBA00005775"/>
    </source>
</evidence>
<dbReference type="Proteomes" id="UP001497457">
    <property type="component" value="Chromosome 6rd"/>
</dbReference>
<reference evidence="7" key="1">
    <citation type="submission" date="2024-06" db="EMBL/GenBank/DDBJ databases">
        <authorList>
            <person name="Ryan C."/>
        </authorList>
    </citation>
    <scope>NUCLEOTIDE SEQUENCE [LARGE SCALE GENOMIC DNA]</scope>
</reference>
<dbReference type="Pfam" id="PF02854">
    <property type="entry name" value="MIF4G"/>
    <property type="match status" value="1"/>
</dbReference>
<evidence type="ECO:0000313" key="7">
    <source>
        <dbReference type="Proteomes" id="UP001497457"/>
    </source>
</evidence>
<dbReference type="SMART" id="SM00543">
    <property type="entry name" value="MIF4G"/>
    <property type="match status" value="1"/>
</dbReference>
<feature type="region of interest" description="Disordered" evidence="4">
    <location>
        <begin position="335"/>
        <end position="355"/>
    </location>
</feature>
<dbReference type="SUPFAM" id="SSF48371">
    <property type="entry name" value="ARM repeat"/>
    <property type="match status" value="1"/>
</dbReference>
<dbReference type="PANTHER" id="PTHR23253">
    <property type="entry name" value="EUKARYOTIC TRANSLATION INITIATION FACTOR 4 GAMMA"/>
    <property type="match status" value="1"/>
</dbReference>
<evidence type="ECO:0000259" key="5">
    <source>
        <dbReference type="SMART" id="SM00543"/>
    </source>
</evidence>
<gene>
    <name evidence="6" type="ORF">URODEC1_LOCUS106000</name>
</gene>
<dbReference type="Gene3D" id="1.25.40.180">
    <property type="match status" value="1"/>
</dbReference>
<reference evidence="6 7" key="2">
    <citation type="submission" date="2024-10" db="EMBL/GenBank/DDBJ databases">
        <authorList>
            <person name="Ryan C."/>
        </authorList>
    </citation>
    <scope>NUCLEOTIDE SEQUENCE [LARGE SCALE GENOMIC DNA]</scope>
</reference>
<sequence length="473" mass="54511">MDRAGAEEEGYMSQRGDKGEGHARKPGRSTCFGGHRGRGGPSSQRSSLSSNWRYGGACYNLYVPLDIDLGRIRGFDLDYCSFWRPVNAHGGHQQQVHDASVGFQPEHVPRPPHHGEPSKGFSRQFYSMNLEGIPFPARTSTANPGLDGHKYNQALSEEHKVAPSTPVQLDLKQQQFPHQPNKFVGRRLKNTVEITHAEAHEELKLDKRMEPSPITPMQIMHKAKKKYVVGKVSHQEEVKLRQLNAILNKVTQQNFLKLSKEVEEINIDNVAILTWFVSNIYCRVLVEPTFCQVYANFCSQLVLSLPGFSEDNESITFMRLLLNICQMEFERSERKEAEADKREEGGAINQTKEEREERRIDARKRMLGNIRFIGELYKKRMLTERIMHECIKKLIGDFQNPDEKNIEGLCTLMSTIGEIIDHRKSKEHMDAYFDIMQKLSISQELPFRVRFLLRDAIDLRKNKWQQRCKLISS</sequence>
<proteinExistence type="inferred from homology"/>
<dbReference type="InterPro" id="IPR003890">
    <property type="entry name" value="MIF4G-like_typ-3"/>
</dbReference>
<organism evidence="6 7">
    <name type="scientific">Urochloa decumbens</name>
    <dbReference type="NCBI Taxonomy" id="240449"/>
    <lineage>
        <taxon>Eukaryota</taxon>
        <taxon>Viridiplantae</taxon>
        <taxon>Streptophyta</taxon>
        <taxon>Embryophyta</taxon>
        <taxon>Tracheophyta</taxon>
        <taxon>Spermatophyta</taxon>
        <taxon>Magnoliopsida</taxon>
        <taxon>Liliopsida</taxon>
        <taxon>Poales</taxon>
        <taxon>Poaceae</taxon>
        <taxon>PACMAD clade</taxon>
        <taxon>Panicoideae</taxon>
        <taxon>Panicodae</taxon>
        <taxon>Paniceae</taxon>
        <taxon>Melinidinae</taxon>
        <taxon>Urochloa</taxon>
    </lineage>
</organism>
<keyword evidence="2" id="KW-0396">Initiation factor</keyword>
<dbReference type="AlphaFoldDB" id="A0ABC9FKC2"/>
<evidence type="ECO:0000256" key="3">
    <source>
        <dbReference type="ARBA" id="ARBA00022917"/>
    </source>
</evidence>
<comment type="similarity">
    <text evidence="1">Belongs to the eukaryotic initiation factor 4G family.</text>
</comment>
<evidence type="ECO:0000256" key="4">
    <source>
        <dbReference type="SAM" id="MobiDB-lite"/>
    </source>
</evidence>
<feature type="domain" description="MIF4G" evidence="5">
    <location>
        <begin position="240"/>
        <end position="463"/>
    </location>
</feature>
<keyword evidence="3" id="KW-0648">Protein biosynthesis</keyword>